<dbReference type="AlphaFoldDB" id="A0A162NZG9"/>
<protein>
    <submittedName>
        <fullName evidence="1">Uncharacterized protein</fullName>
    </submittedName>
</protein>
<name>A0A162NZG9_9CRUS</name>
<accession>A0A162NZG9</accession>
<gene>
    <name evidence="1" type="ORF">APZ42_014908</name>
</gene>
<evidence type="ECO:0000313" key="1">
    <source>
        <dbReference type="EMBL" id="KZS18396.1"/>
    </source>
</evidence>
<reference evidence="1 2" key="1">
    <citation type="submission" date="2016-03" db="EMBL/GenBank/DDBJ databases">
        <title>EvidentialGene: Evidence-directed Construction of Genes on Genomes.</title>
        <authorList>
            <person name="Gilbert D.G."/>
            <person name="Choi J.-H."/>
            <person name="Mockaitis K."/>
            <person name="Colbourne J."/>
            <person name="Pfrender M."/>
        </authorList>
    </citation>
    <scope>NUCLEOTIDE SEQUENCE [LARGE SCALE GENOMIC DNA]</scope>
    <source>
        <strain evidence="1 2">Xinb3</strain>
        <tissue evidence="1">Complete organism</tissue>
    </source>
</reference>
<keyword evidence="2" id="KW-1185">Reference proteome</keyword>
<comment type="caution">
    <text evidence="1">The sequence shown here is derived from an EMBL/GenBank/DDBJ whole genome shotgun (WGS) entry which is preliminary data.</text>
</comment>
<dbReference type="EMBL" id="LRGB01000512">
    <property type="protein sequence ID" value="KZS18396.1"/>
    <property type="molecule type" value="Genomic_DNA"/>
</dbReference>
<dbReference type="Proteomes" id="UP000076858">
    <property type="component" value="Unassembled WGS sequence"/>
</dbReference>
<sequence>MEKSVHNKSQCTILPNKENKTKKCALNSETEKWSFLPDSGQNDLVFSLFCLQTTAYFQREETRCTKPTLINNLLSHVLNFSLLT</sequence>
<organism evidence="1 2">
    <name type="scientific">Daphnia magna</name>
    <dbReference type="NCBI Taxonomy" id="35525"/>
    <lineage>
        <taxon>Eukaryota</taxon>
        <taxon>Metazoa</taxon>
        <taxon>Ecdysozoa</taxon>
        <taxon>Arthropoda</taxon>
        <taxon>Crustacea</taxon>
        <taxon>Branchiopoda</taxon>
        <taxon>Diplostraca</taxon>
        <taxon>Cladocera</taxon>
        <taxon>Anomopoda</taxon>
        <taxon>Daphniidae</taxon>
        <taxon>Daphnia</taxon>
    </lineage>
</organism>
<proteinExistence type="predicted"/>
<evidence type="ECO:0000313" key="2">
    <source>
        <dbReference type="Proteomes" id="UP000076858"/>
    </source>
</evidence>